<protein>
    <submittedName>
        <fullName evidence="3">Arylamine N-acetyltransferase</fullName>
    </submittedName>
</protein>
<dbReference type="Proteomes" id="UP000266677">
    <property type="component" value="Unassembled WGS sequence"/>
</dbReference>
<evidence type="ECO:0000313" key="4">
    <source>
        <dbReference type="Proteomes" id="UP000266677"/>
    </source>
</evidence>
<keyword evidence="4" id="KW-1185">Reference proteome</keyword>
<dbReference type="OrthoDB" id="7181050at2"/>
<name>A0A3A4KAL7_9NOCA</name>
<organism evidence="3 4">
    <name type="scientific">Nocardia panacis</name>
    <dbReference type="NCBI Taxonomy" id="2340916"/>
    <lineage>
        <taxon>Bacteria</taxon>
        <taxon>Bacillati</taxon>
        <taxon>Actinomycetota</taxon>
        <taxon>Actinomycetes</taxon>
        <taxon>Mycobacteriales</taxon>
        <taxon>Nocardiaceae</taxon>
        <taxon>Nocardia</taxon>
    </lineage>
</organism>
<dbReference type="Pfam" id="PF00797">
    <property type="entry name" value="Acetyltransf_2"/>
    <property type="match status" value="1"/>
</dbReference>
<reference evidence="3 4" key="1">
    <citation type="submission" date="2018-09" db="EMBL/GenBank/DDBJ databases">
        <title>YIM PH21274 draft genome.</title>
        <authorList>
            <person name="Miao C."/>
        </authorList>
    </citation>
    <scope>NUCLEOTIDE SEQUENCE [LARGE SCALE GENOMIC DNA]</scope>
    <source>
        <strain evidence="3 4">YIM PH 21724</strain>
    </source>
</reference>
<dbReference type="InterPro" id="IPR038765">
    <property type="entry name" value="Papain-like_cys_pep_sf"/>
</dbReference>
<dbReference type="PRINTS" id="PR01543">
    <property type="entry name" value="ANATRNSFRASE"/>
</dbReference>
<keyword evidence="3" id="KW-0808">Transferase</keyword>
<comment type="caution">
    <text evidence="3">The sequence shown here is derived from an EMBL/GenBank/DDBJ whole genome shotgun (WGS) entry which is preliminary data.</text>
</comment>
<dbReference type="InterPro" id="IPR001447">
    <property type="entry name" value="Arylamine_N-AcTrfase"/>
</dbReference>
<comment type="similarity">
    <text evidence="1 2">Belongs to the arylamine N-acetyltransferase family.</text>
</comment>
<evidence type="ECO:0000256" key="2">
    <source>
        <dbReference type="RuleBase" id="RU003452"/>
    </source>
</evidence>
<dbReference type="AlphaFoldDB" id="A0A3A4KAL7"/>
<dbReference type="RefSeq" id="WP_120044778.1">
    <property type="nucleotide sequence ID" value="NZ_QZFU01000045.1"/>
</dbReference>
<dbReference type="PANTHER" id="PTHR11786:SF0">
    <property type="entry name" value="ARYLAMINE N-ACETYLTRANSFERASE 4-RELATED"/>
    <property type="match status" value="1"/>
</dbReference>
<accession>A0A3A4KAL7</accession>
<dbReference type="Gene3D" id="2.40.128.150">
    <property type="entry name" value="Cysteine proteinases"/>
    <property type="match status" value="1"/>
</dbReference>
<dbReference type="Gene3D" id="3.30.2140.10">
    <property type="entry name" value="Arylamine N-acetyltransferase"/>
    <property type="match status" value="1"/>
</dbReference>
<dbReference type="EMBL" id="QZFU01000045">
    <property type="protein sequence ID" value="RJO69196.1"/>
    <property type="molecule type" value="Genomic_DNA"/>
</dbReference>
<evidence type="ECO:0000256" key="1">
    <source>
        <dbReference type="ARBA" id="ARBA00006547"/>
    </source>
</evidence>
<sequence>MTTNVDPAYHWNGAELDLDAYLERIGYAGEPTPTPETLRLLHRAHTTALPFENFDAVLGRGVALDLAAVQDKMIRHRRGGYCFEHVTLFAAALQRFGFEFTAHTGRVVMGEPTGLRPSTHALLRVRTAADDRIWLCDVGFGAGPLEPYALAPDTGEFPSGDWRFRLEALRGALDSELWALHQFGPSGWIQRYTFTVEPKYRIDFEVGNLYVSTSPRSPFATRPYAQRFHPDVHHELNNRTWNTRYPDGRLETREPTIGELPEILREVFDIELGDEDFGRLEFAD</sequence>
<dbReference type="GO" id="GO:0016407">
    <property type="term" value="F:acetyltransferase activity"/>
    <property type="evidence" value="ECO:0007669"/>
    <property type="project" value="InterPro"/>
</dbReference>
<evidence type="ECO:0000313" key="3">
    <source>
        <dbReference type="EMBL" id="RJO69196.1"/>
    </source>
</evidence>
<gene>
    <name evidence="3" type="ORF">D5S18_31540</name>
</gene>
<dbReference type="SUPFAM" id="SSF54001">
    <property type="entry name" value="Cysteine proteinases"/>
    <property type="match status" value="1"/>
</dbReference>
<proteinExistence type="inferred from homology"/>
<dbReference type="PANTHER" id="PTHR11786">
    <property type="entry name" value="N-HYDROXYARYLAMINE O-ACETYLTRANSFERASE"/>
    <property type="match status" value="1"/>
</dbReference>